<proteinExistence type="predicted"/>
<protein>
    <recommendedName>
        <fullName evidence="3">DUF2116 family Zn-ribbon domain-containing protein</fullName>
    </recommendedName>
</protein>
<organism evidence="1 2">
    <name type="scientific">Parvicella tangerina</name>
    <dbReference type="NCBI Taxonomy" id="2829795"/>
    <lineage>
        <taxon>Bacteria</taxon>
        <taxon>Pseudomonadati</taxon>
        <taxon>Bacteroidota</taxon>
        <taxon>Flavobacteriia</taxon>
        <taxon>Flavobacteriales</taxon>
        <taxon>Parvicellaceae</taxon>
        <taxon>Parvicella</taxon>
    </lineage>
</organism>
<evidence type="ECO:0000313" key="2">
    <source>
        <dbReference type="Proteomes" id="UP000683507"/>
    </source>
</evidence>
<evidence type="ECO:0008006" key="3">
    <source>
        <dbReference type="Google" id="ProtNLM"/>
    </source>
</evidence>
<keyword evidence="2" id="KW-1185">Reference proteome</keyword>
<dbReference type="RefSeq" id="WP_258541290.1">
    <property type="nucleotide sequence ID" value="NZ_OU015584.1"/>
</dbReference>
<sequence length="120" mass="14578">MKEERKCLTCGEVLFGRADKKFCNDNCRGIYNNKKNKMGDDYFRKVNSILRKNRRILEEMNPKEKSKTTKEKLLLNGFNFYYYTNVYQTKQGKVYYFVYEHGYLELDNEEYALVRKLDYI</sequence>
<dbReference type="Proteomes" id="UP000683507">
    <property type="component" value="Chromosome"/>
</dbReference>
<accession>A0A916JL92</accession>
<name>A0A916JL92_9FLAO</name>
<dbReference type="AlphaFoldDB" id="A0A916JL92"/>
<gene>
    <name evidence="1" type="ORF">CRYO30217_01071</name>
</gene>
<reference evidence="1" key="1">
    <citation type="submission" date="2021-04" db="EMBL/GenBank/DDBJ databases">
        <authorList>
            <person name="Rodrigo-Torres L."/>
            <person name="Arahal R. D."/>
            <person name="Lucena T."/>
        </authorList>
    </citation>
    <scope>NUCLEOTIDE SEQUENCE</scope>
    <source>
        <strain evidence="1">AS29M-1</strain>
    </source>
</reference>
<dbReference type="EMBL" id="OU015584">
    <property type="protein sequence ID" value="CAG5079797.1"/>
    <property type="molecule type" value="Genomic_DNA"/>
</dbReference>
<evidence type="ECO:0000313" key="1">
    <source>
        <dbReference type="EMBL" id="CAG5079797.1"/>
    </source>
</evidence>
<dbReference type="KEGG" id="ptan:CRYO30217_01071"/>